<evidence type="ECO:0000313" key="3">
    <source>
        <dbReference type="EMBL" id="KIZ07950.1"/>
    </source>
</evidence>
<keyword evidence="1" id="KW-0175">Coiled coil</keyword>
<evidence type="ECO:0000256" key="2">
    <source>
        <dbReference type="SAM" id="MobiDB-lite"/>
    </source>
</evidence>
<feature type="coiled-coil region" evidence="1">
    <location>
        <begin position="32"/>
        <end position="129"/>
    </location>
</feature>
<reference evidence="3 4" key="1">
    <citation type="journal article" date="2013" name="BMC Genomics">
        <title>Reconstruction of the lipid metabolism for the microalga Monoraphidium neglectum from its genome sequence reveals characteristics suitable for biofuel production.</title>
        <authorList>
            <person name="Bogen C."/>
            <person name="Al-Dilaimi A."/>
            <person name="Albersmeier A."/>
            <person name="Wichmann J."/>
            <person name="Grundmann M."/>
            <person name="Rupp O."/>
            <person name="Lauersen K.J."/>
            <person name="Blifernez-Klassen O."/>
            <person name="Kalinowski J."/>
            <person name="Goesmann A."/>
            <person name="Mussgnug J.H."/>
            <person name="Kruse O."/>
        </authorList>
    </citation>
    <scope>NUCLEOTIDE SEQUENCE [LARGE SCALE GENOMIC DNA]</scope>
    <source>
        <strain evidence="3 4">SAG 48.87</strain>
    </source>
</reference>
<accession>A0A0D2MZT8</accession>
<dbReference type="GeneID" id="25726141"/>
<dbReference type="KEGG" id="mng:MNEG_0023"/>
<feature type="region of interest" description="Disordered" evidence="2">
    <location>
        <begin position="342"/>
        <end position="363"/>
    </location>
</feature>
<dbReference type="Proteomes" id="UP000054498">
    <property type="component" value="Unassembled WGS sequence"/>
</dbReference>
<organism evidence="3 4">
    <name type="scientific">Monoraphidium neglectum</name>
    <dbReference type="NCBI Taxonomy" id="145388"/>
    <lineage>
        <taxon>Eukaryota</taxon>
        <taxon>Viridiplantae</taxon>
        <taxon>Chlorophyta</taxon>
        <taxon>core chlorophytes</taxon>
        <taxon>Chlorophyceae</taxon>
        <taxon>CS clade</taxon>
        <taxon>Sphaeropleales</taxon>
        <taxon>Selenastraceae</taxon>
        <taxon>Monoraphidium</taxon>
    </lineage>
</organism>
<sequence>MIGLIGVMGGAAALEIRRLRHHRGQDDKDGQVKELKKTVEQYAKELEQERRVAAAAAERANALAAEADGLRRDTDHLRGAAESLGRNKEELAQQNAQLLLTNLKLKDESQQLVEANRLLTEKMTELSAEREAEAAHFAAELAALRDRVAGVLQRMFSSEIDEGAAVEALRELGCEVTFVPDTTARTEQSHTSASQRAMQATLNISGASSTSGASTPRFTLSWLGGAPESTGLGTSSANAAVQQQGVEQQLVKIAQAKAASDVPRGGGDNCKDENVTSGGSLGKSVNRSNGCVEQGGNLVFASQAKGTSTKSRLGLSLTDASGIFGSSKKGASVSSGRFDQAMVAGQEDTGSDLSGSKDLVARK</sequence>
<evidence type="ECO:0000256" key="1">
    <source>
        <dbReference type="SAM" id="Coils"/>
    </source>
</evidence>
<gene>
    <name evidence="3" type="ORF">MNEG_0023</name>
</gene>
<feature type="compositionally biased region" description="Polar residues" evidence="2">
    <location>
        <begin position="275"/>
        <end position="288"/>
    </location>
</feature>
<feature type="region of interest" description="Disordered" evidence="2">
    <location>
        <begin position="257"/>
        <end position="288"/>
    </location>
</feature>
<evidence type="ECO:0000313" key="4">
    <source>
        <dbReference type="Proteomes" id="UP000054498"/>
    </source>
</evidence>
<dbReference type="AlphaFoldDB" id="A0A0D2MZT8"/>
<keyword evidence="4" id="KW-1185">Reference proteome</keyword>
<dbReference type="EMBL" id="KK100223">
    <property type="protein sequence ID" value="KIZ07950.1"/>
    <property type="molecule type" value="Genomic_DNA"/>
</dbReference>
<name>A0A0D2MZT8_9CHLO</name>
<protein>
    <submittedName>
        <fullName evidence="3">Uncharacterized protein</fullName>
    </submittedName>
</protein>
<proteinExistence type="predicted"/>
<dbReference type="RefSeq" id="XP_013906969.1">
    <property type="nucleotide sequence ID" value="XM_014051515.1"/>
</dbReference>